<dbReference type="Proteomes" id="UP000629098">
    <property type="component" value="Unassembled WGS sequence"/>
</dbReference>
<dbReference type="PANTHER" id="PTHR30399:SF1">
    <property type="entry name" value="UTP PYROPHOSPHATASE"/>
    <property type="match status" value="1"/>
</dbReference>
<evidence type="ECO:0000259" key="1">
    <source>
        <dbReference type="Pfam" id="PF01863"/>
    </source>
</evidence>
<gene>
    <name evidence="2" type="ORF">ICL16_02315</name>
</gene>
<organism evidence="2 3">
    <name type="scientific">Iningainema tapete BLCC-T55</name>
    <dbReference type="NCBI Taxonomy" id="2748662"/>
    <lineage>
        <taxon>Bacteria</taxon>
        <taxon>Bacillati</taxon>
        <taxon>Cyanobacteriota</taxon>
        <taxon>Cyanophyceae</taxon>
        <taxon>Nostocales</taxon>
        <taxon>Scytonemataceae</taxon>
        <taxon>Iningainema tapete</taxon>
    </lineage>
</organism>
<dbReference type="InterPro" id="IPR053136">
    <property type="entry name" value="UTP_pyrophosphatase-like"/>
</dbReference>
<dbReference type="InterPro" id="IPR002725">
    <property type="entry name" value="YgjP-like_metallopeptidase"/>
</dbReference>
<dbReference type="EMBL" id="JACXAE010000011">
    <property type="protein sequence ID" value="MBD2770987.1"/>
    <property type="molecule type" value="Genomic_DNA"/>
</dbReference>
<name>A0A8J7BW22_9CYAN</name>
<evidence type="ECO:0000313" key="2">
    <source>
        <dbReference type="EMBL" id="MBD2770987.1"/>
    </source>
</evidence>
<keyword evidence="3" id="KW-1185">Reference proteome</keyword>
<comment type="caution">
    <text evidence="2">The sequence shown here is derived from an EMBL/GenBank/DDBJ whole genome shotgun (WGS) entry which is preliminary data.</text>
</comment>
<feature type="domain" description="YgjP-like metallopeptidase" evidence="1">
    <location>
        <begin position="23"/>
        <end position="231"/>
    </location>
</feature>
<dbReference type="AlphaFoldDB" id="A0A8J7BW22"/>
<sequence>MPILQIGQTSIPYTVRYSRRTKHQRIVVTPEAVEVVAPADTPKEQIAAFVDTKRRWLFNAIEDCRSTFIAKSPQRYVSGAKLVYRGRQLMVQLEDADVEEVTITCIRSFHIQVPRHLKERDRHTAIDAAFVSWQRNRVLQDTKRFAKSYARKLNIETPTVRLSEQKHTWGTCGLDGIIRINWQLVQAPLAAMEYVVAHEVVHLLHRHHGDAFWETLGSVMPDWRERKALLESWEFTP</sequence>
<accession>A0A8J7BW22</accession>
<dbReference type="RefSeq" id="WP_190825284.1">
    <property type="nucleotide sequence ID" value="NZ_CAWPPI010000011.1"/>
</dbReference>
<reference evidence="2" key="1">
    <citation type="submission" date="2020-09" db="EMBL/GenBank/DDBJ databases">
        <title>Iningainema tapete sp. nov. (Scytonemataceae, Cyanobacteria) from greenhouses in central Florida (USA) produces two types of nodularin with biosynthetic potential for microcystin-LR and anabaenopeptins.</title>
        <authorList>
            <person name="Berthold D.E."/>
            <person name="Lefler F.W."/>
            <person name="Huang I.-S."/>
            <person name="Abdulla H."/>
            <person name="Zimba P.V."/>
            <person name="Laughinghouse H.D. IV."/>
        </authorList>
    </citation>
    <scope>NUCLEOTIDE SEQUENCE</scope>
    <source>
        <strain evidence="2">BLCCT55</strain>
    </source>
</reference>
<dbReference type="Gene3D" id="3.30.2010.10">
    <property type="entry name" value="Metalloproteases ('zincins'), catalytic domain"/>
    <property type="match status" value="1"/>
</dbReference>
<dbReference type="Pfam" id="PF01863">
    <property type="entry name" value="YgjP-like"/>
    <property type="match status" value="1"/>
</dbReference>
<dbReference type="PANTHER" id="PTHR30399">
    <property type="entry name" value="UNCHARACTERIZED PROTEIN YGJP"/>
    <property type="match status" value="1"/>
</dbReference>
<dbReference type="CDD" id="cd07344">
    <property type="entry name" value="M48_yhfN_like"/>
    <property type="match status" value="1"/>
</dbReference>
<protein>
    <submittedName>
        <fullName evidence="2">M48 family metallopeptidase</fullName>
    </submittedName>
</protein>
<evidence type="ECO:0000313" key="3">
    <source>
        <dbReference type="Proteomes" id="UP000629098"/>
    </source>
</evidence>
<proteinExistence type="predicted"/>